<accession>A0A1G6IU37</accession>
<evidence type="ECO:0000256" key="5">
    <source>
        <dbReference type="ARBA" id="ARBA00047942"/>
    </source>
</evidence>
<evidence type="ECO:0000256" key="1">
    <source>
        <dbReference type="ARBA" id="ARBA00011900"/>
    </source>
</evidence>
<dbReference type="EMBL" id="FMYT01000002">
    <property type="protein sequence ID" value="SDC10092.1"/>
    <property type="molecule type" value="Genomic_DNA"/>
</dbReference>
<dbReference type="Proteomes" id="UP000324896">
    <property type="component" value="Unassembled WGS sequence"/>
</dbReference>
<dbReference type="AlphaFoldDB" id="A0A1G6IU37"/>
<dbReference type="PANTHER" id="PTHR33841">
    <property type="entry name" value="DNA METHYLTRANSFERASE YEEA-RELATED"/>
    <property type="match status" value="1"/>
</dbReference>
<dbReference type="InterPro" id="IPR011639">
    <property type="entry name" value="MethylTrfase_TaqI-like_dom"/>
</dbReference>
<name>A0A1G6IU37_9FIRM</name>
<evidence type="ECO:0000313" key="9">
    <source>
        <dbReference type="Proteomes" id="UP000324896"/>
    </source>
</evidence>
<feature type="coiled-coil region" evidence="6">
    <location>
        <begin position="188"/>
        <end position="215"/>
    </location>
</feature>
<evidence type="ECO:0000256" key="4">
    <source>
        <dbReference type="ARBA" id="ARBA00022691"/>
    </source>
</evidence>
<dbReference type="PRINTS" id="PR00507">
    <property type="entry name" value="N12N6MTFRASE"/>
</dbReference>
<dbReference type="SUPFAM" id="SSF53335">
    <property type="entry name" value="S-adenosyl-L-methionine-dependent methyltransferases"/>
    <property type="match status" value="1"/>
</dbReference>
<keyword evidence="4" id="KW-0949">S-adenosyl-L-methionine</keyword>
<dbReference type="Pfam" id="PF07669">
    <property type="entry name" value="Eco57I"/>
    <property type="match status" value="1"/>
</dbReference>
<dbReference type="GO" id="GO:0006304">
    <property type="term" value="P:DNA modification"/>
    <property type="evidence" value="ECO:0007669"/>
    <property type="project" value="InterPro"/>
</dbReference>
<reference evidence="8 9" key="1">
    <citation type="submission" date="2016-10" db="EMBL/GenBank/DDBJ databases">
        <authorList>
            <person name="Varghese N."/>
            <person name="Submissions S."/>
        </authorList>
    </citation>
    <scope>NUCLEOTIDE SEQUENCE [LARGE SCALE GENOMIC DNA]</scope>
    <source>
        <strain evidence="8 9">WG10</strain>
    </source>
</reference>
<evidence type="ECO:0000256" key="3">
    <source>
        <dbReference type="ARBA" id="ARBA00022679"/>
    </source>
</evidence>
<evidence type="ECO:0000313" key="8">
    <source>
        <dbReference type="EMBL" id="SDC10092.1"/>
    </source>
</evidence>
<evidence type="ECO:0000259" key="7">
    <source>
        <dbReference type="Pfam" id="PF07669"/>
    </source>
</evidence>
<proteinExistence type="predicted"/>
<dbReference type="GO" id="GO:0032259">
    <property type="term" value="P:methylation"/>
    <property type="evidence" value="ECO:0007669"/>
    <property type="project" value="UniProtKB-KW"/>
</dbReference>
<dbReference type="GO" id="GO:0009007">
    <property type="term" value="F:site-specific DNA-methyltransferase (adenine-specific) activity"/>
    <property type="evidence" value="ECO:0007669"/>
    <property type="project" value="UniProtKB-EC"/>
</dbReference>
<evidence type="ECO:0000256" key="6">
    <source>
        <dbReference type="SAM" id="Coils"/>
    </source>
</evidence>
<sequence length="1075" mass="126387">MDTYINKYLFSEAYIDDKIIDLKNKNKVDDKTSRIFYSTKEWLEPFIEGDMDAEYWIEDFIDIILNTVLGFTSIDNNNIRILKEDELAKKSTVAYVLDKHKDIDSNTKGKFYAYEAVKKAKNEGLNWAILTNGYKWRLYNTNNISPYENYLEIDIEESLSKEEPDINFKLFINFFQKENFIYSSDNKNLNLDKMLEESNKRVDEIEDHLKEKAELILNDLCNGFKENMNFDLYTESDRREIYVDSIIYLYRLLFFGYSEARGLLPSNPNDKEYKKNSFEIICEEAKEILNTPGKIRDIVEQYDFWDRIDEYLRIHVDEHYDGGLFENDDKSVLKNYKINNKYLVKAIAEINYFKNDKGEYVNKINYKDLSVRNLGSIYEGLLEYNLFIAEEMLVKRVTSSKVKFVPASKTKVKNSDVKIKEGQVYISEDPTERKETGSYYTPEDVVEYIISNTVEKKILDLKEEFKKEIEDDLYDVEVEVNETIKNGLQKQIDNKILDFIEKKVLDLNIVDSAMGSGHFLVNTSYRIANLIIDILSENKWINEDLKLNVRYWRRRVVEECIYGIDINELAVYLSKLSLWLISATNDKPLSFIDHHLKAGNSIIGAYKKDIKLKMADEKATLFDVNEEKNWENNILPKYKKISELNSDTMQDIKKKQIIYSEVKKELELSKKKFDYYLAKKKEKTGLSNKFNEIMLSKNIKRFQKEDISSIFEIADKNKFFHWELEFPEVFSKGGFDISIGNPPYVNISSKDYGFLNLKTLKSRNLYSYMVEINLKNLNEYGVFGMVIPLSIVTSNRMSSLRDLITSASFNGNAQVKISNYAKRPSKIFPGVDQDISILFLIRESENSGLYTTKYLKWYSDERENLFNNLNFHKSNKKMASTYIPKIGNQANYKILKKLTKLSSKASKVIVNDENDSEKLYYHNVARYWIKAYNFMPRYEADGKQGISSGTGILNIKNNFNKNYLLSIINSSLFYWYWLTFSDGFHVTKTDIKSFPLPEKQNYDFENDIEKLMQDYKKNSETKEMNISGKKIIIESFNPKKSKKILDELDYKLGEEYGLTEEEIEYIINYDIEFRM</sequence>
<keyword evidence="3 8" id="KW-0808">Transferase</keyword>
<comment type="catalytic activity">
    <reaction evidence="5">
        <text>a 2'-deoxyadenosine in DNA + S-adenosyl-L-methionine = an N(6)-methyl-2'-deoxyadenosine in DNA + S-adenosyl-L-homocysteine + H(+)</text>
        <dbReference type="Rhea" id="RHEA:15197"/>
        <dbReference type="Rhea" id="RHEA-COMP:12418"/>
        <dbReference type="Rhea" id="RHEA-COMP:12419"/>
        <dbReference type="ChEBI" id="CHEBI:15378"/>
        <dbReference type="ChEBI" id="CHEBI:57856"/>
        <dbReference type="ChEBI" id="CHEBI:59789"/>
        <dbReference type="ChEBI" id="CHEBI:90615"/>
        <dbReference type="ChEBI" id="CHEBI:90616"/>
        <dbReference type="EC" id="2.1.1.72"/>
    </reaction>
</comment>
<gene>
    <name evidence="8" type="ORF">SAMN04488597_10288</name>
</gene>
<keyword evidence="2 8" id="KW-0489">Methyltransferase</keyword>
<evidence type="ECO:0000256" key="2">
    <source>
        <dbReference type="ARBA" id="ARBA00022603"/>
    </source>
</evidence>
<feature type="domain" description="Type II methyltransferase M.TaqI-like" evidence="7">
    <location>
        <begin position="559"/>
        <end position="804"/>
    </location>
</feature>
<protein>
    <recommendedName>
        <fullName evidence="1">site-specific DNA-methyltransferase (adenine-specific)</fullName>
        <ecNumber evidence="1">2.1.1.72</ecNumber>
    </recommendedName>
</protein>
<dbReference type="InterPro" id="IPR029063">
    <property type="entry name" value="SAM-dependent_MTases_sf"/>
</dbReference>
<organism evidence="8 9">
    <name type="scientific">Halanaerobium congolense</name>
    <dbReference type="NCBI Taxonomy" id="54121"/>
    <lineage>
        <taxon>Bacteria</taxon>
        <taxon>Bacillati</taxon>
        <taxon>Bacillota</taxon>
        <taxon>Clostridia</taxon>
        <taxon>Halanaerobiales</taxon>
        <taxon>Halanaerobiaceae</taxon>
        <taxon>Halanaerobium</taxon>
    </lineage>
</organism>
<dbReference type="RefSeq" id="WP_149796605.1">
    <property type="nucleotide sequence ID" value="NZ_FMYT01000002.1"/>
</dbReference>
<dbReference type="InterPro" id="IPR050953">
    <property type="entry name" value="N4_N6_ade-DNA_methylase"/>
</dbReference>
<dbReference type="PANTHER" id="PTHR33841:SF1">
    <property type="entry name" value="DNA METHYLTRANSFERASE A"/>
    <property type="match status" value="1"/>
</dbReference>
<dbReference type="Gene3D" id="3.40.50.150">
    <property type="entry name" value="Vaccinia Virus protein VP39"/>
    <property type="match status" value="1"/>
</dbReference>
<keyword evidence="6" id="KW-0175">Coiled coil</keyword>
<dbReference type="EC" id="2.1.1.72" evidence="1"/>